<feature type="non-terminal residue" evidence="1">
    <location>
        <position position="1"/>
    </location>
</feature>
<proteinExistence type="predicted"/>
<keyword evidence="2" id="KW-1185">Reference proteome</keyword>
<sequence length="123" mass="14084">DIAPFHRCAYMYSNDVVLLFGGLNGGLGGKYIVSRTVHKYLIRENIWMKSEFTLPISLCNCFGVLSEDNTCIHIIGGNHYENKPVPIHIKTNVITWCDVSQLVNFFSVFFESNTNKFYLKNNQ</sequence>
<dbReference type="AlphaFoldDB" id="X6LR38"/>
<gene>
    <name evidence="1" type="ORF">RFI_33785</name>
</gene>
<dbReference type="InterPro" id="IPR015915">
    <property type="entry name" value="Kelch-typ_b-propeller"/>
</dbReference>
<dbReference type="EMBL" id="ASPP01032846">
    <property type="protein sequence ID" value="ETO03617.1"/>
    <property type="molecule type" value="Genomic_DNA"/>
</dbReference>
<protein>
    <submittedName>
        <fullName evidence="1">Uncharacterized protein</fullName>
    </submittedName>
</protein>
<evidence type="ECO:0000313" key="2">
    <source>
        <dbReference type="Proteomes" id="UP000023152"/>
    </source>
</evidence>
<dbReference type="SUPFAM" id="SSF117281">
    <property type="entry name" value="Kelch motif"/>
    <property type="match status" value="1"/>
</dbReference>
<accession>X6LR38</accession>
<reference evidence="1 2" key="1">
    <citation type="journal article" date="2013" name="Curr. Biol.">
        <title>The Genome of the Foraminiferan Reticulomyxa filosa.</title>
        <authorList>
            <person name="Glockner G."/>
            <person name="Hulsmann N."/>
            <person name="Schleicher M."/>
            <person name="Noegel A.A."/>
            <person name="Eichinger L."/>
            <person name="Gallinger C."/>
            <person name="Pawlowski J."/>
            <person name="Sierra R."/>
            <person name="Euteneuer U."/>
            <person name="Pillet L."/>
            <person name="Moustafa A."/>
            <person name="Platzer M."/>
            <person name="Groth M."/>
            <person name="Szafranski K."/>
            <person name="Schliwa M."/>
        </authorList>
    </citation>
    <scope>NUCLEOTIDE SEQUENCE [LARGE SCALE GENOMIC DNA]</scope>
</reference>
<name>X6LR38_RETFI</name>
<evidence type="ECO:0000313" key="1">
    <source>
        <dbReference type="EMBL" id="ETO03617.1"/>
    </source>
</evidence>
<dbReference type="Gene3D" id="2.120.10.80">
    <property type="entry name" value="Kelch-type beta propeller"/>
    <property type="match status" value="1"/>
</dbReference>
<organism evidence="1 2">
    <name type="scientific">Reticulomyxa filosa</name>
    <dbReference type="NCBI Taxonomy" id="46433"/>
    <lineage>
        <taxon>Eukaryota</taxon>
        <taxon>Sar</taxon>
        <taxon>Rhizaria</taxon>
        <taxon>Retaria</taxon>
        <taxon>Foraminifera</taxon>
        <taxon>Monothalamids</taxon>
        <taxon>Reticulomyxidae</taxon>
        <taxon>Reticulomyxa</taxon>
    </lineage>
</organism>
<dbReference type="Proteomes" id="UP000023152">
    <property type="component" value="Unassembled WGS sequence"/>
</dbReference>
<dbReference type="OrthoDB" id="10001928at2759"/>
<comment type="caution">
    <text evidence="1">The sequence shown here is derived from an EMBL/GenBank/DDBJ whole genome shotgun (WGS) entry which is preliminary data.</text>
</comment>